<keyword evidence="6" id="KW-0325">Glycoprotein</keyword>
<keyword evidence="3" id="KW-0479">Metal-binding</keyword>
<dbReference type="GO" id="GO:0046872">
    <property type="term" value="F:metal ion binding"/>
    <property type="evidence" value="ECO:0007669"/>
    <property type="project" value="UniProtKB-KW"/>
</dbReference>
<evidence type="ECO:0000256" key="3">
    <source>
        <dbReference type="ARBA" id="ARBA00022723"/>
    </source>
</evidence>
<evidence type="ECO:0000256" key="1">
    <source>
        <dbReference type="ARBA" id="ARBA00001913"/>
    </source>
</evidence>
<proteinExistence type="inferred from homology"/>
<evidence type="ECO:0000256" key="5">
    <source>
        <dbReference type="ARBA" id="ARBA00022837"/>
    </source>
</evidence>
<comment type="similarity">
    <text evidence="2">Belongs to the sulfatase family.</text>
</comment>
<keyword evidence="4" id="KW-0378">Hydrolase</keyword>
<protein>
    <recommendedName>
        <fullName evidence="8">Sulfatase N-terminal domain-containing protein</fullName>
    </recommendedName>
</protein>
<dbReference type="Gene3D" id="3.40.720.10">
    <property type="entry name" value="Alkaline Phosphatase, subunit A"/>
    <property type="match status" value="1"/>
</dbReference>
<evidence type="ECO:0000256" key="6">
    <source>
        <dbReference type="ARBA" id="ARBA00023180"/>
    </source>
</evidence>
<dbReference type="Pfam" id="PF00884">
    <property type="entry name" value="Sulfatase"/>
    <property type="match status" value="1"/>
</dbReference>
<dbReference type="PROSITE" id="PS00149">
    <property type="entry name" value="SULFATASE_2"/>
    <property type="match status" value="1"/>
</dbReference>
<dbReference type="PANTHER" id="PTHR10342:SF273">
    <property type="entry name" value="RE14504P"/>
    <property type="match status" value="1"/>
</dbReference>
<evidence type="ECO:0000313" key="9">
    <source>
        <dbReference type="EMBL" id="CAD7621644.1"/>
    </source>
</evidence>
<gene>
    <name evidence="9" type="ORF">OSB1V03_LOCUS2115</name>
</gene>
<dbReference type="InterPro" id="IPR017850">
    <property type="entry name" value="Alkaline_phosphatase_core_sf"/>
</dbReference>
<keyword evidence="7" id="KW-0732">Signal</keyword>
<feature type="signal peptide" evidence="7">
    <location>
        <begin position="1"/>
        <end position="18"/>
    </location>
</feature>
<evidence type="ECO:0000256" key="2">
    <source>
        <dbReference type="ARBA" id="ARBA00008779"/>
    </source>
</evidence>
<evidence type="ECO:0000256" key="7">
    <source>
        <dbReference type="SAM" id="SignalP"/>
    </source>
</evidence>
<organism evidence="9">
    <name type="scientific">Medioppia subpectinata</name>
    <dbReference type="NCBI Taxonomy" id="1979941"/>
    <lineage>
        <taxon>Eukaryota</taxon>
        <taxon>Metazoa</taxon>
        <taxon>Ecdysozoa</taxon>
        <taxon>Arthropoda</taxon>
        <taxon>Chelicerata</taxon>
        <taxon>Arachnida</taxon>
        <taxon>Acari</taxon>
        <taxon>Acariformes</taxon>
        <taxon>Sarcoptiformes</taxon>
        <taxon>Oribatida</taxon>
        <taxon>Brachypylina</taxon>
        <taxon>Oppioidea</taxon>
        <taxon>Oppiidae</taxon>
        <taxon>Medioppia</taxon>
    </lineage>
</organism>
<feature type="non-terminal residue" evidence="9">
    <location>
        <position position="155"/>
    </location>
</feature>
<evidence type="ECO:0000313" key="10">
    <source>
        <dbReference type="Proteomes" id="UP000759131"/>
    </source>
</evidence>
<name>A0A7R9PUY5_9ACAR</name>
<evidence type="ECO:0000256" key="4">
    <source>
        <dbReference type="ARBA" id="ARBA00022801"/>
    </source>
</evidence>
<dbReference type="AlphaFoldDB" id="A0A7R9PUY5"/>
<evidence type="ECO:0000259" key="8">
    <source>
        <dbReference type="Pfam" id="PF00884"/>
    </source>
</evidence>
<dbReference type="GO" id="GO:0008484">
    <property type="term" value="F:sulfuric ester hydrolase activity"/>
    <property type="evidence" value="ECO:0007669"/>
    <property type="project" value="InterPro"/>
</dbReference>
<feature type="domain" description="Sulfatase N-terminal" evidence="8">
    <location>
        <begin position="27"/>
        <end position="154"/>
    </location>
</feature>
<dbReference type="Proteomes" id="UP000759131">
    <property type="component" value="Unassembled WGS sequence"/>
</dbReference>
<dbReference type="SUPFAM" id="SSF53649">
    <property type="entry name" value="Alkaline phosphatase-like"/>
    <property type="match status" value="1"/>
</dbReference>
<dbReference type="PANTHER" id="PTHR10342">
    <property type="entry name" value="ARYLSULFATASE"/>
    <property type="match status" value="1"/>
</dbReference>
<dbReference type="InterPro" id="IPR000917">
    <property type="entry name" value="Sulfatase_N"/>
</dbReference>
<dbReference type="InterPro" id="IPR047115">
    <property type="entry name" value="ARSB"/>
</dbReference>
<dbReference type="OrthoDB" id="103349at2759"/>
<sequence>MIKRIIVLLLVLINGVVSDSKAPKVKPNVVIFLSDDMGWHDIGYHGSQHLSTPNVDSLAADGIVLDRYYTQPLCTPSRGALLTGIHPIHSGTQHFVLFGASPWGLPLRYRLLPQYLKDRGYSTHAIGKWHLGFYRKEYIPTNRGFDSHTGFWNGF</sequence>
<comment type="cofactor">
    <cofactor evidence="1">
        <name>Ca(2+)</name>
        <dbReference type="ChEBI" id="CHEBI:29108"/>
    </cofactor>
</comment>
<dbReference type="InterPro" id="IPR024607">
    <property type="entry name" value="Sulfatase_CS"/>
</dbReference>
<feature type="chain" id="PRO_5035593114" description="Sulfatase N-terminal domain-containing protein" evidence="7">
    <location>
        <begin position="19"/>
        <end position="155"/>
    </location>
</feature>
<reference evidence="9" key="1">
    <citation type="submission" date="2020-11" db="EMBL/GenBank/DDBJ databases">
        <authorList>
            <person name="Tran Van P."/>
        </authorList>
    </citation>
    <scope>NUCLEOTIDE SEQUENCE</scope>
</reference>
<dbReference type="EMBL" id="CAJPIZ010000695">
    <property type="protein sequence ID" value="CAG2102074.1"/>
    <property type="molecule type" value="Genomic_DNA"/>
</dbReference>
<dbReference type="EMBL" id="OC855270">
    <property type="protein sequence ID" value="CAD7621644.1"/>
    <property type="molecule type" value="Genomic_DNA"/>
</dbReference>
<keyword evidence="5" id="KW-0106">Calcium</keyword>
<keyword evidence="10" id="KW-1185">Reference proteome</keyword>
<dbReference type="PROSITE" id="PS00523">
    <property type="entry name" value="SULFATASE_1"/>
    <property type="match status" value="1"/>
</dbReference>
<accession>A0A7R9PUY5</accession>